<sequence>MRLVEATDAAHKCTLEAPCDLQGRIVAAYARRMGANIRVEQGDITEQRVDAIVNAASPAMRGGGGVDGAIHRAAGPGLLRENIERFPNGLPVGGAGWTTGHNLPARNVIHAVGPIYGTGTRDQLVAAYANVLRVADELGAEAVPFPLISAGVYGWPRADAIQAAFDGVAASGTRVRDIVFVTPHDDIARDIESALWKATPLRILQAVRVLHERGYETVRIHPGMSPSGMYWRGMLVAGDTELLGYTTGNGADVAGMDVTAATTPDALADHLLTLAPGLTPEPNPRYTEWYRGLLERVEEEYALPIAFADYFDASEGWEIGWGSGVRVPHPPE</sequence>
<organism evidence="2 3">
    <name type="scientific">Antiquaquibacter oligotrophicus</name>
    <dbReference type="NCBI Taxonomy" id="2880260"/>
    <lineage>
        <taxon>Bacteria</taxon>
        <taxon>Bacillati</taxon>
        <taxon>Actinomycetota</taxon>
        <taxon>Actinomycetes</taxon>
        <taxon>Micrococcales</taxon>
        <taxon>Microbacteriaceae</taxon>
        <taxon>Antiquaquibacter</taxon>
    </lineage>
</organism>
<dbReference type="PROSITE" id="PS51154">
    <property type="entry name" value="MACRO"/>
    <property type="match status" value="1"/>
</dbReference>
<dbReference type="Proteomes" id="UP001160142">
    <property type="component" value="Unassembled WGS sequence"/>
</dbReference>
<evidence type="ECO:0000259" key="1">
    <source>
        <dbReference type="PROSITE" id="PS51154"/>
    </source>
</evidence>
<accession>A0ABT6KT93</accession>
<comment type="caution">
    <text evidence="2">The sequence shown here is derived from an EMBL/GenBank/DDBJ whole genome shotgun (WGS) entry which is preliminary data.</text>
</comment>
<dbReference type="Pfam" id="PF01661">
    <property type="entry name" value="Macro"/>
    <property type="match status" value="1"/>
</dbReference>
<gene>
    <name evidence="2" type="ORF">M2152_002599</name>
</gene>
<reference evidence="2 3" key="1">
    <citation type="submission" date="2023-04" db="EMBL/GenBank/DDBJ databases">
        <title>Genome Encyclopedia of Bacteria and Archaea VI: Functional Genomics of Type Strains.</title>
        <authorList>
            <person name="Whitman W."/>
        </authorList>
    </citation>
    <scope>NUCLEOTIDE SEQUENCE [LARGE SCALE GENOMIC DNA]</scope>
    <source>
        <strain evidence="2 3">SG_E_30_P1</strain>
    </source>
</reference>
<dbReference type="PANTHER" id="PTHR11106">
    <property type="entry name" value="GANGLIOSIDE INDUCED DIFFERENTIATION ASSOCIATED PROTEIN 2-RELATED"/>
    <property type="match status" value="1"/>
</dbReference>
<evidence type="ECO:0000313" key="3">
    <source>
        <dbReference type="Proteomes" id="UP001160142"/>
    </source>
</evidence>
<dbReference type="InterPro" id="IPR002589">
    <property type="entry name" value="Macro_dom"/>
</dbReference>
<dbReference type="EMBL" id="JARXVQ010000001">
    <property type="protein sequence ID" value="MDH6182417.1"/>
    <property type="molecule type" value="Genomic_DNA"/>
</dbReference>
<feature type="domain" description="Macro" evidence="1">
    <location>
        <begin position="24"/>
        <end position="199"/>
    </location>
</feature>
<dbReference type="InterPro" id="IPR043472">
    <property type="entry name" value="Macro_dom-like"/>
</dbReference>
<dbReference type="SUPFAM" id="SSF52949">
    <property type="entry name" value="Macro domain-like"/>
    <property type="match status" value="1"/>
</dbReference>
<proteinExistence type="predicted"/>
<name>A0ABT6KT93_9MICO</name>
<keyword evidence="3" id="KW-1185">Reference proteome</keyword>
<dbReference type="PANTHER" id="PTHR11106:SF27">
    <property type="entry name" value="MACRO DOMAIN-CONTAINING PROTEIN"/>
    <property type="match status" value="1"/>
</dbReference>
<protein>
    <submittedName>
        <fullName evidence="2">O-acetyl-ADP-ribose deacetylase (Regulator of RNase III)</fullName>
    </submittedName>
</protein>
<dbReference type="Gene3D" id="3.40.220.10">
    <property type="entry name" value="Leucine Aminopeptidase, subunit E, domain 1"/>
    <property type="match status" value="1"/>
</dbReference>
<dbReference type="SMART" id="SM00506">
    <property type="entry name" value="A1pp"/>
    <property type="match status" value="1"/>
</dbReference>
<evidence type="ECO:0000313" key="2">
    <source>
        <dbReference type="EMBL" id="MDH6182417.1"/>
    </source>
</evidence>